<evidence type="ECO:0000313" key="4">
    <source>
        <dbReference type="EMBL" id="TQE06156.1"/>
    </source>
</evidence>
<reference evidence="4 5" key="1">
    <citation type="journal article" date="2019" name="G3 (Bethesda)">
        <title>Sequencing of a Wild Apple (Malus baccata) Genome Unravels the Differences Between Cultivated and Wild Apple Species Regarding Disease Resistance and Cold Tolerance.</title>
        <authorList>
            <person name="Chen X."/>
        </authorList>
    </citation>
    <scope>NUCLEOTIDE SEQUENCE [LARGE SCALE GENOMIC DNA]</scope>
    <source>
        <strain evidence="5">cv. Shandingzi</strain>
        <tissue evidence="4">Leaves</tissue>
    </source>
</reference>
<evidence type="ECO:0000256" key="2">
    <source>
        <dbReference type="ARBA" id="ARBA00023043"/>
    </source>
</evidence>
<dbReference type="PROSITE" id="PS50088">
    <property type="entry name" value="ANK_REPEAT"/>
    <property type="match status" value="4"/>
</dbReference>
<dbReference type="PANTHER" id="PTHR24186:SF36">
    <property type="entry name" value="SERINE_THREONINE-PROTEIN PHOSPHATASE 6 REGULATORY ANKYRIN REPEAT SUBUNIT A-LIKE"/>
    <property type="match status" value="1"/>
</dbReference>
<dbReference type="STRING" id="106549.A0A540N527"/>
<feature type="repeat" description="ANK" evidence="3">
    <location>
        <begin position="147"/>
        <end position="179"/>
    </location>
</feature>
<dbReference type="InterPro" id="IPR036770">
    <property type="entry name" value="Ankyrin_rpt-contain_sf"/>
</dbReference>
<accession>A0A540N527</accession>
<dbReference type="Proteomes" id="UP000315295">
    <property type="component" value="Unassembled WGS sequence"/>
</dbReference>
<name>A0A540N527_MALBA</name>
<keyword evidence="1" id="KW-0677">Repeat</keyword>
<keyword evidence="2 3" id="KW-0040">ANK repeat</keyword>
<dbReference type="SMART" id="SM00248">
    <property type="entry name" value="ANK"/>
    <property type="match status" value="8"/>
</dbReference>
<sequence length="377" mass="42688">MCPALLWLHNKSGETALHLAARKGLVDIVGVLIDQAIKVRHHGDLEQGRVLTEEEACLQKQKLIRKTNNNNDTALHEAVRFKHPFVVKKLTNQRLVVEKLTKEDPEFSYAANDSGETPIYLAAERKNHPLVSEMLKNCSVPTYTGPNGRTALHVAVILKDEEMTEELLKADRTLSKAEDELGCTPLHLAARFGSVSIVKQLLANDRSTAYIADKDGATALHFAASEGNLDVMKELISQCPDCCELVDKKFQNVLYYAIRNQQNQIVKYVSADAWLSNILLNGKDVDGNTPLHHLAAHSPISIYLLDYRKVDWMAFNKQNLNTFDIFLAHNDNINTLLQVRISYHLVIIKLLEFVCQDNNNIIVQLWLCRTFMENYFE</sequence>
<dbReference type="AlphaFoldDB" id="A0A540N527"/>
<dbReference type="Pfam" id="PF12796">
    <property type="entry name" value="Ank_2"/>
    <property type="match status" value="3"/>
</dbReference>
<dbReference type="PROSITE" id="PS50297">
    <property type="entry name" value="ANK_REP_REGION"/>
    <property type="match status" value="3"/>
</dbReference>
<feature type="repeat" description="ANK" evidence="3">
    <location>
        <begin position="215"/>
        <end position="237"/>
    </location>
</feature>
<organism evidence="4 5">
    <name type="scientific">Malus baccata</name>
    <name type="common">Siberian crab apple</name>
    <name type="synonym">Pyrus baccata</name>
    <dbReference type="NCBI Taxonomy" id="106549"/>
    <lineage>
        <taxon>Eukaryota</taxon>
        <taxon>Viridiplantae</taxon>
        <taxon>Streptophyta</taxon>
        <taxon>Embryophyta</taxon>
        <taxon>Tracheophyta</taxon>
        <taxon>Spermatophyta</taxon>
        <taxon>Magnoliopsida</taxon>
        <taxon>eudicotyledons</taxon>
        <taxon>Gunneridae</taxon>
        <taxon>Pentapetalae</taxon>
        <taxon>rosids</taxon>
        <taxon>fabids</taxon>
        <taxon>Rosales</taxon>
        <taxon>Rosaceae</taxon>
        <taxon>Amygdaloideae</taxon>
        <taxon>Maleae</taxon>
        <taxon>Malus</taxon>
    </lineage>
</organism>
<dbReference type="GO" id="GO:0005886">
    <property type="term" value="C:plasma membrane"/>
    <property type="evidence" value="ECO:0007669"/>
    <property type="project" value="TreeGrafter"/>
</dbReference>
<evidence type="ECO:0000313" key="5">
    <source>
        <dbReference type="Proteomes" id="UP000315295"/>
    </source>
</evidence>
<dbReference type="Gene3D" id="1.25.40.20">
    <property type="entry name" value="Ankyrin repeat-containing domain"/>
    <property type="match status" value="2"/>
</dbReference>
<feature type="repeat" description="ANK" evidence="3">
    <location>
        <begin position="12"/>
        <end position="44"/>
    </location>
</feature>
<proteinExistence type="predicted"/>
<dbReference type="SUPFAM" id="SSF48403">
    <property type="entry name" value="Ankyrin repeat"/>
    <property type="match status" value="1"/>
</dbReference>
<evidence type="ECO:0000256" key="3">
    <source>
        <dbReference type="PROSITE-ProRule" id="PRU00023"/>
    </source>
</evidence>
<gene>
    <name evidence="4" type="ORF">C1H46_008221</name>
</gene>
<protein>
    <submittedName>
        <fullName evidence="4">Uncharacterized protein</fullName>
    </submittedName>
</protein>
<dbReference type="EMBL" id="VIEB01000109">
    <property type="protein sequence ID" value="TQE06156.1"/>
    <property type="molecule type" value="Genomic_DNA"/>
</dbReference>
<keyword evidence="5" id="KW-1185">Reference proteome</keyword>
<dbReference type="PANTHER" id="PTHR24186">
    <property type="entry name" value="PROTEIN PHOSPHATASE 1 REGULATORY SUBUNIT"/>
    <property type="match status" value="1"/>
</dbReference>
<dbReference type="InterPro" id="IPR002110">
    <property type="entry name" value="Ankyrin_rpt"/>
</dbReference>
<evidence type="ECO:0000256" key="1">
    <source>
        <dbReference type="ARBA" id="ARBA00022737"/>
    </source>
</evidence>
<comment type="caution">
    <text evidence="4">The sequence shown here is derived from an EMBL/GenBank/DDBJ whole genome shotgun (WGS) entry which is preliminary data.</text>
</comment>
<feature type="repeat" description="ANK" evidence="3">
    <location>
        <begin position="181"/>
        <end position="202"/>
    </location>
</feature>